<comment type="caution">
    <text evidence="1">The sequence shown here is derived from an EMBL/GenBank/DDBJ whole genome shotgun (WGS) entry which is preliminary data.</text>
</comment>
<accession>A0ACC0L9C7</accession>
<reference evidence="1" key="1">
    <citation type="submission" date="2022-02" db="EMBL/GenBank/DDBJ databases">
        <title>Plant Genome Project.</title>
        <authorList>
            <person name="Zhang R.-G."/>
        </authorList>
    </citation>
    <scope>NUCLEOTIDE SEQUENCE</scope>
    <source>
        <strain evidence="1">AT1</strain>
    </source>
</reference>
<name>A0ACC0L9C7_RHOML</name>
<gene>
    <name evidence="1" type="ORF">RHMOL_Rhmol13G0172200</name>
</gene>
<dbReference type="EMBL" id="CM046400">
    <property type="protein sequence ID" value="KAI8524738.1"/>
    <property type="molecule type" value="Genomic_DNA"/>
</dbReference>
<evidence type="ECO:0000313" key="2">
    <source>
        <dbReference type="Proteomes" id="UP001062846"/>
    </source>
</evidence>
<protein>
    <submittedName>
        <fullName evidence="1">Uncharacterized protein</fullName>
    </submittedName>
</protein>
<keyword evidence="2" id="KW-1185">Reference proteome</keyword>
<dbReference type="Proteomes" id="UP001062846">
    <property type="component" value="Chromosome 13"/>
</dbReference>
<organism evidence="1 2">
    <name type="scientific">Rhododendron molle</name>
    <name type="common">Chinese azalea</name>
    <name type="synonym">Azalea mollis</name>
    <dbReference type="NCBI Taxonomy" id="49168"/>
    <lineage>
        <taxon>Eukaryota</taxon>
        <taxon>Viridiplantae</taxon>
        <taxon>Streptophyta</taxon>
        <taxon>Embryophyta</taxon>
        <taxon>Tracheophyta</taxon>
        <taxon>Spermatophyta</taxon>
        <taxon>Magnoliopsida</taxon>
        <taxon>eudicotyledons</taxon>
        <taxon>Gunneridae</taxon>
        <taxon>Pentapetalae</taxon>
        <taxon>asterids</taxon>
        <taxon>Ericales</taxon>
        <taxon>Ericaceae</taxon>
        <taxon>Ericoideae</taxon>
        <taxon>Rhodoreae</taxon>
        <taxon>Rhododendron</taxon>
    </lineage>
</organism>
<proteinExistence type="predicted"/>
<sequence length="249" mass="27622">MRRNAILLRNLNRKKRLLSPSINEALINSSSNITTAAVSNSNSLGCLKTFFSSTATFTASTTAEFELPPHFSLRRSLCSSSSGSSNIVGIDSEEKFRSSLRKVQDETLPAVFYFTAVWCGPCRLLSPVIGQLSEKYPNVTTYKIDIDQEGLGSTLSELNIHSVVRAVRQLFIFFFSLSSIACDLVLLNFLAMHVSCLFGVLGLKFSFVPSVGYNTLRPTLQFYKDGKKVSEVIGADLQRLKDTMEDLYK</sequence>
<evidence type="ECO:0000313" key="1">
    <source>
        <dbReference type="EMBL" id="KAI8524738.1"/>
    </source>
</evidence>